<feature type="non-terminal residue" evidence="1">
    <location>
        <position position="1"/>
    </location>
</feature>
<proteinExistence type="predicted"/>
<accession>A0A0V0HDD3</accession>
<dbReference type="EMBL" id="GEDG01021729">
    <property type="protein sequence ID" value="JAP18071.1"/>
    <property type="molecule type" value="Transcribed_RNA"/>
</dbReference>
<sequence length="72" mass="8706">THTWTLQLVINTHKFHPTPSSMLILSLVATYFSSHQPGPNTRKWKQFPRKYYQTFLQKELLIRNDFHHIKRT</sequence>
<dbReference type="AlphaFoldDB" id="A0A0V0HDD3"/>
<dbReference type="EMBL" id="GEDG01026737">
    <property type="protein sequence ID" value="JAP14317.1"/>
    <property type="molecule type" value="Transcribed_RNA"/>
</dbReference>
<evidence type="ECO:0000313" key="1">
    <source>
        <dbReference type="EMBL" id="JAP18071.1"/>
    </source>
</evidence>
<name>A0A0V0HDD3_SOLCH</name>
<organism evidence="1">
    <name type="scientific">Solanum chacoense</name>
    <name type="common">Chaco potato</name>
    <dbReference type="NCBI Taxonomy" id="4108"/>
    <lineage>
        <taxon>Eukaryota</taxon>
        <taxon>Viridiplantae</taxon>
        <taxon>Streptophyta</taxon>
        <taxon>Embryophyta</taxon>
        <taxon>Tracheophyta</taxon>
        <taxon>Spermatophyta</taxon>
        <taxon>Magnoliopsida</taxon>
        <taxon>eudicotyledons</taxon>
        <taxon>Gunneridae</taxon>
        <taxon>Pentapetalae</taxon>
        <taxon>asterids</taxon>
        <taxon>lamiids</taxon>
        <taxon>Solanales</taxon>
        <taxon>Solanaceae</taxon>
        <taxon>Solanoideae</taxon>
        <taxon>Solaneae</taxon>
        <taxon>Solanum</taxon>
    </lineage>
</organism>
<reference evidence="1" key="1">
    <citation type="submission" date="2015-12" db="EMBL/GenBank/DDBJ databases">
        <title>Gene expression during late stages of embryo sac development: a critical building block for successful pollen-pistil interactions.</title>
        <authorList>
            <person name="Liu Y."/>
            <person name="Joly V."/>
            <person name="Sabar M."/>
            <person name="Matton D.P."/>
        </authorList>
    </citation>
    <scope>NUCLEOTIDE SEQUENCE</scope>
</reference>
<protein>
    <submittedName>
        <fullName evidence="1">Putative ovule protein</fullName>
    </submittedName>
</protein>